<dbReference type="Proteomes" id="UP000295106">
    <property type="component" value="Unassembled WGS sequence"/>
</dbReference>
<sequence length="166" mass="16799">MTEAAVSPALARAARAAAAAATLPRSDVSPAWDTLAACPDWALDAPGSRATLRRLGALWHAGALQRCIDGRQLQAAQDGLGATLLQALLDTDPPGPGAAALPACEALDQVFAECGHALALAALPDAALRAALAPAEPGALDRLPLQVAAAWAEAAERLPPAQETPR</sequence>
<gene>
    <name evidence="1" type="ORF">EV684_101322</name>
</gene>
<reference evidence="1 2" key="1">
    <citation type="submission" date="2019-03" db="EMBL/GenBank/DDBJ databases">
        <title>Genomic Encyclopedia of Type Strains, Phase IV (KMG-IV): sequencing the most valuable type-strain genomes for metagenomic binning, comparative biology and taxonomic classification.</title>
        <authorList>
            <person name="Goeker M."/>
        </authorList>
    </citation>
    <scope>NUCLEOTIDE SEQUENCE [LARGE SCALE GENOMIC DNA]</scope>
    <source>
        <strain evidence="1 2">DSM 1709</strain>
    </source>
</reference>
<evidence type="ECO:0000313" key="1">
    <source>
        <dbReference type="EMBL" id="TCP05450.1"/>
    </source>
</evidence>
<accession>A0A4R2MFG0</accession>
<protein>
    <submittedName>
        <fullName evidence="1">Uncharacterized protein</fullName>
    </submittedName>
</protein>
<comment type="caution">
    <text evidence="1">The sequence shown here is derived from an EMBL/GenBank/DDBJ whole genome shotgun (WGS) entry which is preliminary data.</text>
</comment>
<dbReference type="RefSeq" id="WP_132644452.1">
    <property type="nucleotide sequence ID" value="NZ_CP181386.1"/>
</dbReference>
<name>A0A4R2MFG0_RUBGE</name>
<proteinExistence type="predicted"/>
<organism evidence="1 2">
    <name type="scientific">Rubrivivax gelatinosus</name>
    <name type="common">Rhodocyclus gelatinosus</name>
    <name type="synonym">Rhodopseudomonas gelatinosa</name>
    <dbReference type="NCBI Taxonomy" id="28068"/>
    <lineage>
        <taxon>Bacteria</taxon>
        <taxon>Pseudomonadati</taxon>
        <taxon>Pseudomonadota</taxon>
        <taxon>Betaproteobacteria</taxon>
        <taxon>Burkholderiales</taxon>
        <taxon>Sphaerotilaceae</taxon>
        <taxon>Rubrivivax</taxon>
    </lineage>
</organism>
<evidence type="ECO:0000313" key="2">
    <source>
        <dbReference type="Proteomes" id="UP000295106"/>
    </source>
</evidence>
<dbReference type="EMBL" id="SLXD01000001">
    <property type="protein sequence ID" value="TCP05450.1"/>
    <property type="molecule type" value="Genomic_DNA"/>
</dbReference>
<dbReference type="OrthoDB" id="9991399at2"/>
<dbReference type="GeneID" id="99687051"/>
<dbReference type="AlphaFoldDB" id="A0A4R2MFG0"/>